<evidence type="ECO:0000313" key="2">
    <source>
        <dbReference type="EMBL" id="QLH49304.1"/>
    </source>
</evidence>
<feature type="transmembrane region" description="Helical" evidence="1">
    <location>
        <begin position="39"/>
        <end position="58"/>
    </location>
</feature>
<proteinExistence type="predicted"/>
<feature type="transmembrane region" description="Helical" evidence="1">
    <location>
        <begin position="12"/>
        <end position="33"/>
    </location>
</feature>
<organism evidence="2 3">
    <name type="scientific">Candidatus Accumulibacter cognatus</name>
    <dbReference type="NCBI Taxonomy" id="2954383"/>
    <lineage>
        <taxon>Bacteria</taxon>
        <taxon>Pseudomonadati</taxon>
        <taxon>Pseudomonadota</taxon>
        <taxon>Betaproteobacteria</taxon>
        <taxon>Candidatus Accumulibacter</taxon>
    </lineage>
</organism>
<reference evidence="2 3" key="1">
    <citation type="journal article" date="2019" name="Microbiome">
        <title>Annotated bacterial chromosomes from frame-shift-corrected long-read metagenomic data.</title>
        <authorList>
            <person name="Arumugam K."/>
            <person name="Bagci C."/>
            <person name="Bessarab I."/>
            <person name="Beier S."/>
            <person name="Buchfink B."/>
            <person name="Gorska A."/>
            <person name="Qiu G."/>
            <person name="Huson D.H."/>
            <person name="Williams R.B.H."/>
        </authorList>
    </citation>
    <scope>NUCLEOTIDE SEQUENCE [LARGE SCALE GENOMIC DNA]</scope>
    <source>
        <strain evidence="2">SSA1</strain>
    </source>
</reference>
<feature type="transmembrane region" description="Helical" evidence="1">
    <location>
        <begin position="70"/>
        <end position="89"/>
    </location>
</feature>
<accession>A0A7D5SDA6</accession>
<dbReference type="Proteomes" id="UP000509684">
    <property type="component" value="Chromosome"/>
</dbReference>
<keyword evidence="1" id="KW-0472">Membrane</keyword>
<sequence length="92" mass="9273">MDTRAHPRQAVVMAGAYTLSAVIPAPAALGPGIESVCAAIAAAAIMPLVLFIVFCLAAGPKWSARNAVEVGITITRGCIVAIAVVLSLSSMP</sequence>
<gene>
    <name evidence="2" type="ORF">HWD57_05525</name>
</gene>
<protein>
    <submittedName>
        <fullName evidence="2">Uncharacterized protein</fullName>
    </submittedName>
</protein>
<keyword evidence="1" id="KW-1133">Transmembrane helix</keyword>
<dbReference type="AlphaFoldDB" id="A0A7D5SDA6"/>
<evidence type="ECO:0000256" key="1">
    <source>
        <dbReference type="SAM" id="Phobius"/>
    </source>
</evidence>
<dbReference type="KEGG" id="acog:HWD57_05525"/>
<keyword evidence="1" id="KW-0812">Transmembrane</keyword>
<dbReference type="EMBL" id="CP058708">
    <property type="protein sequence ID" value="QLH49304.1"/>
    <property type="molecule type" value="Genomic_DNA"/>
</dbReference>
<name>A0A7D5SDA6_9PROT</name>
<evidence type="ECO:0000313" key="3">
    <source>
        <dbReference type="Proteomes" id="UP000509684"/>
    </source>
</evidence>